<gene>
    <name evidence="2" type="ORF">V6N11_001383</name>
</gene>
<protein>
    <submittedName>
        <fullName evidence="2">Uncharacterized protein</fullName>
    </submittedName>
</protein>
<proteinExistence type="predicted"/>
<dbReference type="EMBL" id="JBBPBN010000019">
    <property type="protein sequence ID" value="KAK9018407.1"/>
    <property type="molecule type" value="Genomic_DNA"/>
</dbReference>
<dbReference type="PANTHER" id="PTHR46816:SF1">
    <property type="entry name" value="TETRATRICOPEPTIDE REPEAT (TPR)-LIKE SUPERFAMILY PROTEIN"/>
    <property type="match status" value="1"/>
</dbReference>
<evidence type="ECO:0000256" key="1">
    <source>
        <dbReference type="SAM" id="MobiDB-lite"/>
    </source>
</evidence>
<sequence length="203" mass="22716">MGDALPLKASLQRLICNEPRLTRPSDVLLSRSRIETRLLLVVQLASKLLTSGPYCSKQYDAWRIEILGKLCVLTTKIQQLKQSVASDETRNVDYYYAVIGLSMMTTIIEEEVADKQRKKVVATLQAVQTTIQVHQIQYSNTKPEPETNAASKTNSSNVSSCKTRVKSNENKATKTSSNTNVFQGAFCRDLCWDIIRKKQGAAE</sequence>
<evidence type="ECO:0000313" key="3">
    <source>
        <dbReference type="Proteomes" id="UP001396334"/>
    </source>
</evidence>
<comment type="caution">
    <text evidence="2">The sequence shown here is derived from an EMBL/GenBank/DDBJ whole genome shotgun (WGS) entry which is preliminary data.</text>
</comment>
<name>A0ABR2RZU8_9ROSI</name>
<feature type="compositionally biased region" description="Polar residues" evidence="1">
    <location>
        <begin position="137"/>
        <end position="162"/>
    </location>
</feature>
<reference evidence="2 3" key="1">
    <citation type="journal article" date="2024" name="G3 (Bethesda)">
        <title>Genome assembly of Hibiscus sabdariffa L. provides insights into metabolisms of medicinal natural products.</title>
        <authorList>
            <person name="Kim T."/>
        </authorList>
    </citation>
    <scope>NUCLEOTIDE SEQUENCE [LARGE SCALE GENOMIC DNA]</scope>
    <source>
        <strain evidence="2">TK-2024</strain>
        <tissue evidence="2">Old leaves</tissue>
    </source>
</reference>
<feature type="region of interest" description="Disordered" evidence="1">
    <location>
        <begin position="137"/>
        <end position="175"/>
    </location>
</feature>
<dbReference type="Proteomes" id="UP001396334">
    <property type="component" value="Unassembled WGS sequence"/>
</dbReference>
<keyword evidence="3" id="KW-1185">Reference proteome</keyword>
<dbReference type="PANTHER" id="PTHR46816">
    <property type="entry name" value="OS01G0273500 PROTEIN"/>
    <property type="match status" value="1"/>
</dbReference>
<accession>A0ABR2RZU8</accession>
<evidence type="ECO:0000313" key="2">
    <source>
        <dbReference type="EMBL" id="KAK9018407.1"/>
    </source>
</evidence>
<organism evidence="2 3">
    <name type="scientific">Hibiscus sabdariffa</name>
    <name type="common">roselle</name>
    <dbReference type="NCBI Taxonomy" id="183260"/>
    <lineage>
        <taxon>Eukaryota</taxon>
        <taxon>Viridiplantae</taxon>
        <taxon>Streptophyta</taxon>
        <taxon>Embryophyta</taxon>
        <taxon>Tracheophyta</taxon>
        <taxon>Spermatophyta</taxon>
        <taxon>Magnoliopsida</taxon>
        <taxon>eudicotyledons</taxon>
        <taxon>Gunneridae</taxon>
        <taxon>Pentapetalae</taxon>
        <taxon>rosids</taxon>
        <taxon>malvids</taxon>
        <taxon>Malvales</taxon>
        <taxon>Malvaceae</taxon>
        <taxon>Malvoideae</taxon>
        <taxon>Hibiscus</taxon>
    </lineage>
</organism>